<proteinExistence type="predicted"/>
<organism evidence="1 2">
    <name type="scientific">Pristionchus pacificus</name>
    <name type="common">Parasitic nematode worm</name>
    <dbReference type="NCBI Taxonomy" id="54126"/>
    <lineage>
        <taxon>Eukaryota</taxon>
        <taxon>Metazoa</taxon>
        <taxon>Ecdysozoa</taxon>
        <taxon>Nematoda</taxon>
        <taxon>Chromadorea</taxon>
        <taxon>Rhabditida</taxon>
        <taxon>Rhabditina</taxon>
        <taxon>Diplogasteromorpha</taxon>
        <taxon>Diplogasteroidea</taxon>
        <taxon>Neodiplogasteridae</taxon>
        <taxon>Pristionchus</taxon>
    </lineage>
</organism>
<evidence type="ECO:0000313" key="1">
    <source>
        <dbReference type="EnsemblMetazoa" id="PPA23867.1"/>
    </source>
</evidence>
<dbReference type="InterPro" id="IPR013087">
    <property type="entry name" value="Znf_C2H2_type"/>
</dbReference>
<protein>
    <submittedName>
        <fullName evidence="1">Uncharacterized protein</fullName>
    </submittedName>
</protein>
<dbReference type="AlphaFoldDB" id="A0A2A6CZ13"/>
<sequence length="378" mass="42978">MTRSDELSSIVEEWKRKSSEMTKISDDVLINVFDKGFDAMSVVLTHPYEEAKVALVDLQDSHKDLQENDDIKPDEIRKLLYGFVQSVHFTLNQLIEEKNELKMTIENWNRAEEVNYSPMELPLMEGQSMMEDNTFTHNEEPLGEEMDFNPMELIADADVKMEEPDDESEPAVNNIVKRIVKTKGVQKKSWRSMVSNGRKNTLKCPECQFTHSSLATFTAHLRETHGKTPVEAQIVFRCDCGAESQSRNNACKCPIARFSIAHTDCPPIRRAQKALTAQPKELKKLREIKEEPREPVPIFNKTKAGRKCTQCHKRPATACGYVKHINAKHGMSLNKAGIKHLLCICGLKATSNSSFKKIHTDECGGKDFTVVRLRSKKE</sequence>
<reference evidence="2" key="1">
    <citation type="journal article" date="2008" name="Nat. Genet.">
        <title>The Pristionchus pacificus genome provides a unique perspective on nematode lifestyle and parasitism.</title>
        <authorList>
            <person name="Dieterich C."/>
            <person name="Clifton S.W."/>
            <person name="Schuster L.N."/>
            <person name="Chinwalla A."/>
            <person name="Delehaunty K."/>
            <person name="Dinkelacker I."/>
            <person name="Fulton L."/>
            <person name="Fulton R."/>
            <person name="Godfrey J."/>
            <person name="Minx P."/>
            <person name="Mitreva M."/>
            <person name="Roeseler W."/>
            <person name="Tian H."/>
            <person name="Witte H."/>
            <person name="Yang S.P."/>
            <person name="Wilson R.K."/>
            <person name="Sommer R.J."/>
        </authorList>
    </citation>
    <scope>NUCLEOTIDE SEQUENCE [LARGE SCALE GENOMIC DNA]</scope>
    <source>
        <strain evidence="2">PS312</strain>
    </source>
</reference>
<gene>
    <name evidence="1" type="primary">WBGene00113421</name>
</gene>
<accession>A0A8R1UIW6</accession>
<reference evidence="1" key="2">
    <citation type="submission" date="2022-06" db="UniProtKB">
        <authorList>
            <consortium name="EnsemblMetazoa"/>
        </authorList>
    </citation>
    <scope>IDENTIFICATION</scope>
    <source>
        <strain evidence="1">PS312</strain>
    </source>
</reference>
<name>A0A2A6CZ13_PRIPA</name>
<dbReference type="Proteomes" id="UP000005239">
    <property type="component" value="Unassembled WGS sequence"/>
</dbReference>
<dbReference type="SMART" id="SM00355">
    <property type="entry name" value="ZnF_C2H2"/>
    <property type="match status" value="2"/>
</dbReference>
<dbReference type="EnsemblMetazoa" id="PPA23867.1">
    <property type="protein sequence ID" value="PPA23867.1"/>
    <property type="gene ID" value="WBGene00113421"/>
</dbReference>
<keyword evidence="2" id="KW-1185">Reference proteome</keyword>
<evidence type="ECO:0000313" key="2">
    <source>
        <dbReference type="Proteomes" id="UP000005239"/>
    </source>
</evidence>
<accession>A0A2A6CZ13</accession>